<name>A0AAD3CX25_9STRA</name>
<reference evidence="2 3" key="1">
    <citation type="journal article" date="2021" name="Sci. Rep.">
        <title>The genome of the diatom Chaetoceros tenuissimus carries an ancient integrated fragment of an extant virus.</title>
        <authorList>
            <person name="Hongo Y."/>
            <person name="Kimura K."/>
            <person name="Takaki Y."/>
            <person name="Yoshida Y."/>
            <person name="Baba S."/>
            <person name="Kobayashi G."/>
            <person name="Nagasaki K."/>
            <person name="Hano T."/>
            <person name="Tomaru Y."/>
        </authorList>
    </citation>
    <scope>NUCLEOTIDE SEQUENCE [LARGE SCALE GENOMIC DNA]</scope>
    <source>
        <strain evidence="2 3">NIES-3715</strain>
    </source>
</reference>
<dbReference type="Proteomes" id="UP001054902">
    <property type="component" value="Unassembled WGS sequence"/>
</dbReference>
<keyword evidence="3" id="KW-1185">Reference proteome</keyword>
<protein>
    <submittedName>
        <fullName evidence="2">Uncharacterized protein</fullName>
    </submittedName>
</protein>
<dbReference type="EMBL" id="BLLK01000047">
    <property type="protein sequence ID" value="GFH53563.1"/>
    <property type="molecule type" value="Genomic_DNA"/>
</dbReference>
<evidence type="ECO:0000313" key="2">
    <source>
        <dbReference type="EMBL" id="GFH53563.1"/>
    </source>
</evidence>
<dbReference type="Gene3D" id="3.30.70.330">
    <property type="match status" value="1"/>
</dbReference>
<dbReference type="GO" id="GO:0003676">
    <property type="term" value="F:nucleic acid binding"/>
    <property type="evidence" value="ECO:0007669"/>
    <property type="project" value="InterPro"/>
</dbReference>
<feature type="region of interest" description="Disordered" evidence="1">
    <location>
        <begin position="94"/>
        <end position="116"/>
    </location>
</feature>
<feature type="region of interest" description="Disordered" evidence="1">
    <location>
        <begin position="48"/>
        <end position="78"/>
    </location>
</feature>
<feature type="region of interest" description="Disordered" evidence="1">
    <location>
        <begin position="160"/>
        <end position="180"/>
    </location>
</feature>
<organism evidence="2 3">
    <name type="scientific">Chaetoceros tenuissimus</name>
    <dbReference type="NCBI Taxonomy" id="426638"/>
    <lineage>
        <taxon>Eukaryota</taxon>
        <taxon>Sar</taxon>
        <taxon>Stramenopiles</taxon>
        <taxon>Ochrophyta</taxon>
        <taxon>Bacillariophyta</taxon>
        <taxon>Coscinodiscophyceae</taxon>
        <taxon>Chaetocerotophycidae</taxon>
        <taxon>Chaetocerotales</taxon>
        <taxon>Chaetocerotaceae</taxon>
        <taxon>Chaetoceros</taxon>
    </lineage>
</organism>
<comment type="caution">
    <text evidence="2">The sequence shown here is derived from an EMBL/GenBank/DDBJ whole genome shotgun (WGS) entry which is preliminary data.</text>
</comment>
<dbReference type="AlphaFoldDB" id="A0AAD3CX25"/>
<accession>A0AAD3CX25</accession>
<evidence type="ECO:0000313" key="3">
    <source>
        <dbReference type="Proteomes" id="UP001054902"/>
    </source>
</evidence>
<sequence>MIRLTIAKNRASALSRRSIVASFATTKDGDNKSKKENFAKKFLEPAARGELQKHQSGIPKLAVRKPKGHSVKDSFPGKESDEILKDALAYSTESSDASAPTDVNKKSSKAAGQKNVRMNQAKVEDYASLFEGPKDYELDPTKFDNNRKWLGSKVASAQSSFRQQRNIKQQRGQSDRPNYDMWGDIEFQGELDDPWETDALYYKYENKHDESKRQAKPIKFPANRTNPPTEWVESYESFAYVTNVPRPVVDNELGSYSNPLHKVKVEEFVADAFSVPLQNVFSANMTSAFVGFKSAKEASDAIQKSEAKRIIVLPHVETSIYTSTGKQTEEEKNFVGTESDKIVKVENIPAGMKSNAIARLLQGVENITENDICMAGPTTALIKTSSASDAKKLLSNSKFENAFKNLQRQILRVQPAQRELIHDKFGGPLRKFQMKKMTHKLVVDGDIPSEPFFLSHGHVLHLSNVPIGTSKKQISEYFQQFCVQPRDIEGSIEFVKSIDGHPTGRAYVGFDLETEGAAAWDHFLSQKQVITFNEVGPATRVQPVKEIALVRGSKLGARSERSQEELIASFSEWKNDVDPKDLETLESFGITMVELEETFRAARKSPTFGVEDQARQGERMREEYAPGEHFKDFVKLYIETLKEVGATRENPGLKFEGLFMPDEELEYSLFDYEEERIRELREKHNN</sequence>
<dbReference type="InterPro" id="IPR035979">
    <property type="entry name" value="RBD_domain_sf"/>
</dbReference>
<proteinExistence type="predicted"/>
<dbReference type="SUPFAM" id="SSF54928">
    <property type="entry name" value="RNA-binding domain, RBD"/>
    <property type="match status" value="1"/>
</dbReference>
<gene>
    <name evidence="2" type="ORF">CTEN210_10039</name>
</gene>
<dbReference type="InterPro" id="IPR012677">
    <property type="entry name" value="Nucleotide-bd_a/b_plait_sf"/>
</dbReference>
<feature type="compositionally biased region" description="Polar residues" evidence="1">
    <location>
        <begin position="160"/>
        <end position="172"/>
    </location>
</feature>
<evidence type="ECO:0000256" key="1">
    <source>
        <dbReference type="SAM" id="MobiDB-lite"/>
    </source>
</evidence>